<sequence length="89" mass="9558">MDHTASSCMISLSDRFWDDGPIHNRGQSPPAACATADLYDVCLAVELSPRSDLFELLLYLCAAAFTSGLLPIIGLPSVDTFLATTSEHL</sequence>
<gene>
    <name evidence="2" type="ORF">J4Q44_G00333950</name>
</gene>
<name>A0AAN8KNE6_9TELE</name>
<protein>
    <submittedName>
        <fullName evidence="2">Uncharacterized protein</fullName>
    </submittedName>
</protein>
<comment type="caution">
    <text evidence="2">The sequence shown here is derived from an EMBL/GenBank/DDBJ whole genome shotgun (WGS) entry which is preliminary data.</text>
</comment>
<evidence type="ECO:0000313" key="3">
    <source>
        <dbReference type="Proteomes" id="UP001356427"/>
    </source>
</evidence>
<dbReference type="AlphaFoldDB" id="A0AAN8KNE6"/>
<keyword evidence="3" id="KW-1185">Reference proteome</keyword>
<keyword evidence="1" id="KW-0812">Transmembrane</keyword>
<dbReference type="EMBL" id="JAGTTL010000033">
    <property type="protein sequence ID" value="KAK6295682.1"/>
    <property type="molecule type" value="Genomic_DNA"/>
</dbReference>
<keyword evidence="1" id="KW-0472">Membrane</keyword>
<proteinExistence type="predicted"/>
<keyword evidence="1" id="KW-1133">Transmembrane helix</keyword>
<dbReference type="Proteomes" id="UP001356427">
    <property type="component" value="Unassembled WGS sequence"/>
</dbReference>
<feature type="transmembrane region" description="Helical" evidence="1">
    <location>
        <begin position="56"/>
        <end position="75"/>
    </location>
</feature>
<accession>A0AAN8KNE6</accession>
<evidence type="ECO:0000256" key="1">
    <source>
        <dbReference type="SAM" id="Phobius"/>
    </source>
</evidence>
<organism evidence="2 3">
    <name type="scientific">Coregonus suidteri</name>
    <dbReference type="NCBI Taxonomy" id="861788"/>
    <lineage>
        <taxon>Eukaryota</taxon>
        <taxon>Metazoa</taxon>
        <taxon>Chordata</taxon>
        <taxon>Craniata</taxon>
        <taxon>Vertebrata</taxon>
        <taxon>Euteleostomi</taxon>
        <taxon>Actinopterygii</taxon>
        <taxon>Neopterygii</taxon>
        <taxon>Teleostei</taxon>
        <taxon>Protacanthopterygii</taxon>
        <taxon>Salmoniformes</taxon>
        <taxon>Salmonidae</taxon>
        <taxon>Coregoninae</taxon>
        <taxon>Coregonus</taxon>
    </lineage>
</organism>
<reference evidence="2 3" key="1">
    <citation type="submission" date="2021-04" db="EMBL/GenBank/DDBJ databases">
        <authorList>
            <person name="De Guttry C."/>
            <person name="Zahm M."/>
            <person name="Klopp C."/>
            <person name="Cabau C."/>
            <person name="Louis A."/>
            <person name="Berthelot C."/>
            <person name="Parey E."/>
            <person name="Roest Crollius H."/>
            <person name="Montfort J."/>
            <person name="Robinson-Rechavi M."/>
            <person name="Bucao C."/>
            <person name="Bouchez O."/>
            <person name="Gislard M."/>
            <person name="Lluch J."/>
            <person name="Milhes M."/>
            <person name="Lampietro C."/>
            <person name="Lopez Roques C."/>
            <person name="Donnadieu C."/>
            <person name="Braasch I."/>
            <person name="Desvignes T."/>
            <person name="Postlethwait J."/>
            <person name="Bobe J."/>
            <person name="Wedekind C."/>
            <person name="Guiguen Y."/>
        </authorList>
    </citation>
    <scope>NUCLEOTIDE SEQUENCE [LARGE SCALE GENOMIC DNA]</scope>
    <source>
        <strain evidence="2">Cs_M1</strain>
        <tissue evidence="2">Blood</tissue>
    </source>
</reference>
<evidence type="ECO:0000313" key="2">
    <source>
        <dbReference type="EMBL" id="KAK6295682.1"/>
    </source>
</evidence>